<accession>A0A803MFA9</accession>
<dbReference type="SUPFAM" id="SSF57850">
    <property type="entry name" value="RING/U-box"/>
    <property type="match status" value="1"/>
</dbReference>
<dbReference type="GO" id="GO:0004842">
    <property type="term" value="F:ubiquitin-protein transferase activity"/>
    <property type="evidence" value="ECO:0007669"/>
    <property type="project" value="InterPro"/>
</dbReference>
<organism evidence="8 9">
    <name type="scientific">Chenopodium quinoa</name>
    <name type="common">Quinoa</name>
    <dbReference type="NCBI Taxonomy" id="63459"/>
    <lineage>
        <taxon>Eukaryota</taxon>
        <taxon>Viridiplantae</taxon>
        <taxon>Streptophyta</taxon>
        <taxon>Embryophyta</taxon>
        <taxon>Tracheophyta</taxon>
        <taxon>Spermatophyta</taxon>
        <taxon>Magnoliopsida</taxon>
        <taxon>eudicotyledons</taxon>
        <taxon>Gunneridae</taxon>
        <taxon>Pentapetalae</taxon>
        <taxon>Caryophyllales</taxon>
        <taxon>Chenopodiaceae</taxon>
        <taxon>Chenopodioideae</taxon>
        <taxon>Atripliceae</taxon>
        <taxon>Chenopodium</taxon>
    </lineage>
</organism>
<keyword evidence="2" id="KW-0479">Metal-binding</keyword>
<evidence type="ECO:0000259" key="7">
    <source>
        <dbReference type="PROSITE" id="PS51873"/>
    </source>
</evidence>
<dbReference type="AlphaFoldDB" id="A0A803MFA9"/>
<dbReference type="Gene3D" id="1.20.120.1750">
    <property type="match status" value="1"/>
</dbReference>
<dbReference type="Proteomes" id="UP000596660">
    <property type="component" value="Unplaced"/>
</dbReference>
<evidence type="ECO:0000256" key="6">
    <source>
        <dbReference type="ARBA" id="ARBA00022833"/>
    </source>
</evidence>
<dbReference type="EnsemblPlants" id="AUR62028327-RA">
    <property type="protein sequence ID" value="AUR62028327-RA:cds"/>
    <property type="gene ID" value="AUR62028327"/>
</dbReference>
<dbReference type="InterPro" id="IPR031127">
    <property type="entry name" value="E3_UB_ligase_RBR"/>
</dbReference>
<keyword evidence="9" id="KW-1185">Reference proteome</keyword>
<name>A0A803MFA9_CHEQI</name>
<dbReference type="GO" id="GO:0008270">
    <property type="term" value="F:zinc ion binding"/>
    <property type="evidence" value="ECO:0007669"/>
    <property type="project" value="UniProtKB-KW"/>
</dbReference>
<evidence type="ECO:0000256" key="3">
    <source>
        <dbReference type="ARBA" id="ARBA00022737"/>
    </source>
</evidence>
<evidence type="ECO:0000256" key="5">
    <source>
        <dbReference type="ARBA" id="ARBA00022786"/>
    </source>
</evidence>
<dbReference type="PANTHER" id="PTHR11685">
    <property type="entry name" value="RBR FAMILY RING FINGER AND IBR DOMAIN-CONTAINING"/>
    <property type="match status" value="1"/>
</dbReference>
<dbReference type="InterPro" id="IPR044066">
    <property type="entry name" value="TRIAD_supradom"/>
</dbReference>
<evidence type="ECO:0000313" key="8">
    <source>
        <dbReference type="EnsemblPlants" id="AUR62028327-RA:cds"/>
    </source>
</evidence>
<reference evidence="8" key="1">
    <citation type="journal article" date="2017" name="Nature">
        <title>The genome of Chenopodium quinoa.</title>
        <authorList>
            <person name="Jarvis D.E."/>
            <person name="Ho Y.S."/>
            <person name="Lightfoot D.J."/>
            <person name="Schmoeckel S.M."/>
            <person name="Li B."/>
            <person name="Borm T.J.A."/>
            <person name="Ohyanagi H."/>
            <person name="Mineta K."/>
            <person name="Michell C.T."/>
            <person name="Saber N."/>
            <person name="Kharbatia N.M."/>
            <person name="Rupper R.R."/>
            <person name="Sharp A.R."/>
            <person name="Dally N."/>
            <person name="Boughton B.A."/>
            <person name="Woo Y.H."/>
            <person name="Gao G."/>
            <person name="Schijlen E.G.W.M."/>
            <person name="Guo X."/>
            <person name="Momin A.A."/>
            <person name="Negrao S."/>
            <person name="Al-Babili S."/>
            <person name="Gehring C."/>
            <person name="Roessner U."/>
            <person name="Jung C."/>
            <person name="Murphy K."/>
            <person name="Arold S.T."/>
            <person name="Gojobori T."/>
            <person name="van der Linden C.G."/>
            <person name="van Loo E.N."/>
            <person name="Jellen E.N."/>
            <person name="Maughan P.J."/>
            <person name="Tester M."/>
        </authorList>
    </citation>
    <scope>NUCLEOTIDE SEQUENCE [LARGE SCALE GENOMIC DNA]</scope>
    <source>
        <strain evidence="8">cv. PI 614886</strain>
    </source>
</reference>
<evidence type="ECO:0000256" key="2">
    <source>
        <dbReference type="ARBA" id="ARBA00022723"/>
    </source>
</evidence>
<keyword evidence="3" id="KW-0677">Repeat</keyword>
<keyword evidence="4" id="KW-0863">Zinc-finger</keyword>
<feature type="domain" description="RING-type" evidence="7">
    <location>
        <begin position="1"/>
        <end position="114"/>
    </location>
</feature>
<evidence type="ECO:0000256" key="1">
    <source>
        <dbReference type="ARBA" id="ARBA00022679"/>
    </source>
</evidence>
<protein>
    <recommendedName>
        <fullName evidence="7">RING-type domain-containing protein</fullName>
    </recommendedName>
</protein>
<dbReference type="PROSITE" id="PS51873">
    <property type="entry name" value="TRIAD"/>
    <property type="match status" value="1"/>
</dbReference>
<keyword evidence="6" id="KW-0862">Zinc</keyword>
<keyword evidence="1" id="KW-0808">Transferase</keyword>
<sequence length="144" mass="16744">MSECPSCFRLFCAQCKVGWHADIGCAEYQSLSKDEREKEDIMLRKLAKTKNWQRCPKCKYYVEKSEGCLYMKCRCGLATSSFNGIWLLSKGILSFDQMFHDLRSPHSGPNLRVDSAYCYLVCPFTGMSDKFDYANYYETERVIE</sequence>
<evidence type="ECO:0000313" key="9">
    <source>
        <dbReference type="Proteomes" id="UP000596660"/>
    </source>
</evidence>
<keyword evidence="5" id="KW-0833">Ubl conjugation pathway</keyword>
<reference evidence="8" key="2">
    <citation type="submission" date="2021-03" db="UniProtKB">
        <authorList>
            <consortium name="EnsemblPlants"/>
        </authorList>
    </citation>
    <scope>IDENTIFICATION</scope>
</reference>
<evidence type="ECO:0000256" key="4">
    <source>
        <dbReference type="ARBA" id="ARBA00022771"/>
    </source>
</evidence>
<dbReference type="Gramene" id="AUR62028327-RA">
    <property type="protein sequence ID" value="AUR62028327-RA:cds"/>
    <property type="gene ID" value="AUR62028327"/>
</dbReference>
<dbReference type="GO" id="GO:0016567">
    <property type="term" value="P:protein ubiquitination"/>
    <property type="evidence" value="ECO:0007669"/>
    <property type="project" value="InterPro"/>
</dbReference>
<proteinExistence type="predicted"/>